<dbReference type="CDD" id="cd00609">
    <property type="entry name" value="AAT_like"/>
    <property type="match status" value="1"/>
</dbReference>
<evidence type="ECO:0000313" key="2">
    <source>
        <dbReference type="Proteomes" id="UP000623678"/>
    </source>
</evidence>
<comment type="caution">
    <text evidence="1">The sequence shown here is derived from an EMBL/GenBank/DDBJ whole genome shotgun (WGS) entry which is preliminary data.</text>
</comment>
<sequence>MSNYSELSREELQSLHSDLLTKYEDYKKKNLKLDMSRGKPAADQFDLVKELLDTVNSSSSLICENGMDCRNYGLMDGIPEAKRLLGEIMGVQPQEVIVGGNSSLNLMYDVISWAYTHGIRTGALPWCKLEKIKFLCPVPGYDRHFKITESFGIEMINVEMTSSGPDMDMVEKLAAQDESIKGIWCVPKYSNPQGITYSDETVRRMARMKTAAKDFIIMWDNAYSVHDLYPEDRDSLLNIMEECKKAGDPSRVIIFSSTSKISYSGAGLAGLASSEENIANIKKLMTVQTIGFDKINQLRHVRYFKNYEGILSHMDRQAQLLRPKFKAVLTAFEKGLAGKGIASWVCPKGGYFISLDVLPGCAQRVVSLCKEAGVVMTPAGATYPYGKDPKDQNIRVAPTYPTVAELEQAVELLVLCVELAAVEKLLG</sequence>
<dbReference type="InterPro" id="IPR024551">
    <property type="entry name" value="AspAT_Ic"/>
</dbReference>
<dbReference type="Gene3D" id="3.90.1150.10">
    <property type="entry name" value="Aspartate Aminotransferase, domain 1"/>
    <property type="match status" value="1"/>
</dbReference>
<dbReference type="PANTHER" id="PTHR43799">
    <property type="entry name" value="AMINOTRANSFERASE, PUTATIVE-RELATED"/>
    <property type="match status" value="1"/>
</dbReference>
<reference evidence="1" key="1">
    <citation type="submission" date="2020-08" db="EMBL/GenBank/DDBJ databases">
        <title>Genome public.</title>
        <authorList>
            <person name="Liu C."/>
            <person name="Sun Q."/>
        </authorList>
    </citation>
    <scope>NUCLEOTIDE SEQUENCE</scope>
    <source>
        <strain evidence="1">NSJ-64</strain>
    </source>
</reference>
<dbReference type="Proteomes" id="UP000623678">
    <property type="component" value="Unassembled WGS sequence"/>
</dbReference>
<dbReference type="SUPFAM" id="SSF53383">
    <property type="entry name" value="PLP-dependent transferases"/>
    <property type="match status" value="1"/>
</dbReference>
<name>A0A926EJT0_9FIRM</name>
<dbReference type="PANTHER" id="PTHR43799:SF1">
    <property type="entry name" value="ASPARTATE AMINOTRANSFERASE"/>
    <property type="match status" value="1"/>
</dbReference>
<organism evidence="1 2">
    <name type="scientific">Youxingia wuxianensis</name>
    <dbReference type="NCBI Taxonomy" id="2763678"/>
    <lineage>
        <taxon>Bacteria</taxon>
        <taxon>Bacillati</taxon>
        <taxon>Bacillota</taxon>
        <taxon>Clostridia</taxon>
        <taxon>Eubacteriales</taxon>
        <taxon>Oscillospiraceae</taxon>
        <taxon>Youxingia</taxon>
    </lineage>
</organism>
<keyword evidence="2" id="KW-1185">Reference proteome</keyword>
<dbReference type="EMBL" id="JACRTD010000002">
    <property type="protein sequence ID" value="MBC8584673.1"/>
    <property type="molecule type" value="Genomic_DNA"/>
</dbReference>
<dbReference type="GO" id="GO:0004069">
    <property type="term" value="F:L-aspartate:2-oxoglutarate aminotransferase activity"/>
    <property type="evidence" value="ECO:0007669"/>
    <property type="project" value="InterPro"/>
</dbReference>
<protein>
    <submittedName>
        <fullName evidence="1">Aminotransferase class I/II-fold pyridoxal phosphate-dependent enzyme</fullName>
    </submittedName>
</protein>
<dbReference type="InterPro" id="IPR015421">
    <property type="entry name" value="PyrdxlP-dep_Trfase_major"/>
</dbReference>
<dbReference type="AlphaFoldDB" id="A0A926EJT0"/>
<keyword evidence="1" id="KW-0808">Transferase</keyword>
<dbReference type="InterPro" id="IPR015422">
    <property type="entry name" value="PyrdxlP-dep_Trfase_small"/>
</dbReference>
<dbReference type="InterPro" id="IPR015424">
    <property type="entry name" value="PyrdxlP-dep_Trfase"/>
</dbReference>
<dbReference type="Gene3D" id="3.40.640.10">
    <property type="entry name" value="Type I PLP-dependent aspartate aminotransferase-like (Major domain)"/>
    <property type="match status" value="1"/>
</dbReference>
<dbReference type="RefSeq" id="WP_262394496.1">
    <property type="nucleotide sequence ID" value="NZ_JACRTD010000002.1"/>
</dbReference>
<dbReference type="Pfam" id="PF12897">
    <property type="entry name" value="Asp_aminotransf"/>
    <property type="match status" value="1"/>
</dbReference>
<evidence type="ECO:0000313" key="1">
    <source>
        <dbReference type="EMBL" id="MBC8584673.1"/>
    </source>
</evidence>
<proteinExistence type="predicted"/>
<gene>
    <name evidence="1" type="ORF">H8705_03675</name>
</gene>
<accession>A0A926EJT0</accession>
<keyword evidence="1" id="KW-0032">Aminotransferase</keyword>